<evidence type="ECO:0008006" key="3">
    <source>
        <dbReference type="Google" id="ProtNLM"/>
    </source>
</evidence>
<gene>
    <name evidence="1" type="ORF">FLAT13_00370</name>
</gene>
<organism evidence="1 2">
    <name type="scientific">Flavobacterium salmonis</name>
    <dbReference type="NCBI Taxonomy" id="2654844"/>
    <lineage>
        <taxon>Bacteria</taxon>
        <taxon>Pseudomonadati</taxon>
        <taxon>Bacteroidota</taxon>
        <taxon>Flavobacteriia</taxon>
        <taxon>Flavobacteriales</taxon>
        <taxon>Flavobacteriaceae</taxon>
        <taxon>Flavobacterium</taxon>
    </lineage>
</organism>
<evidence type="ECO:0000313" key="2">
    <source>
        <dbReference type="Proteomes" id="UP000530060"/>
    </source>
</evidence>
<evidence type="ECO:0000313" key="1">
    <source>
        <dbReference type="EMBL" id="CAD0001074.1"/>
    </source>
</evidence>
<protein>
    <recommendedName>
        <fullName evidence="3">DUF4249 domain-containing protein</fullName>
    </recommendedName>
</protein>
<accession>A0A6V6YP18</accession>
<comment type="caution">
    <text evidence="1">The sequence shown here is derived from an EMBL/GenBank/DDBJ whole genome shotgun (WGS) entry which is preliminary data.</text>
</comment>
<dbReference type="Pfam" id="PF14054">
    <property type="entry name" value="DUF4249"/>
    <property type="match status" value="1"/>
</dbReference>
<dbReference type="RefSeq" id="WP_180907745.1">
    <property type="nucleotide sequence ID" value="NZ_CAIJDP010000052.1"/>
</dbReference>
<dbReference type="EMBL" id="CAIJDP010000052">
    <property type="protein sequence ID" value="CAD0001074.1"/>
    <property type="molecule type" value="Genomic_DNA"/>
</dbReference>
<name>A0A6V6YP18_9FLAO</name>
<reference evidence="1 2" key="1">
    <citation type="submission" date="2020-06" db="EMBL/GenBank/DDBJ databases">
        <authorList>
            <person name="Criscuolo A."/>
        </authorList>
    </citation>
    <scope>NUCLEOTIDE SEQUENCE [LARGE SCALE GENOMIC DNA]</scope>
    <source>
        <strain evidence="2">CIP 111411</strain>
    </source>
</reference>
<sequence length="260" mass="28306">MKKAFFILLSVALTAGCEKEITLDLQDKSGSIVIEGNITDQPGPYYVHITKSVAFTESNKYPPVTNAVVTISDNQGHSEILTYESEGRYKTSGLVSVTGNTYTLNVSVDGENYTAQSTMPAPVTLDGLILDSMTMGDKTTYTVLPVYTDPEQLGNRYLFILSIEYKNNKTVQVFSDNINNGMVNQRSLFPSLDKDDELLPGNIIHVDMQCIDPEVYTYFSALVQISGGSVTPADPPSNISNGALGYFSAHTVSSKSLVIK</sequence>
<dbReference type="PROSITE" id="PS51257">
    <property type="entry name" value="PROKAR_LIPOPROTEIN"/>
    <property type="match status" value="1"/>
</dbReference>
<keyword evidence="2" id="KW-1185">Reference proteome</keyword>
<dbReference type="InterPro" id="IPR025345">
    <property type="entry name" value="DUF4249"/>
</dbReference>
<proteinExistence type="predicted"/>
<dbReference type="AlphaFoldDB" id="A0A6V6YP18"/>
<dbReference type="Proteomes" id="UP000530060">
    <property type="component" value="Unassembled WGS sequence"/>
</dbReference>